<dbReference type="GO" id="GO:0005829">
    <property type="term" value="C:cytosol"/>
    <property type="evidence" value="ECO:0007669"/>
    <property type="project" value="TreeGrafter"/>
</dbReference>
<dbReference type="Gene3D" id="2.60.40.10">
    <property type="entry name" value="Immunoglobulins"/>
    <property type="match status" value="2"/>
</dbReference>
<dbReference type="GO" id="GO:0010738">
    <property type="term" value="P:regulation of protein kinase A signaling"/>
    <property type="evidence" value="ECO:0007669"/>
    <property type="project" value="TreeGrafter"/>
</dbReference>
<dbReference type="InterPro" id="IPR015373">
    <property type="entry name" value="Interferon/interleukin_rcp_dom"/>
</dbReference>
<feature type="domain" description="A-kinase anchor protein 7-like phosphoesterase" evidence="4">
    <location>
        <begin position="98"/>
        <end position="155"/>
    </location>
</feature>
<feature type="domain" description="Fibronectin type-III" evidence="2">
    <location>
        <begin position="167"/>
        <end position="213"/>
    </location>
</feature>
<dbReference type="InterPro" id="IPR052641">
    <property type="entry name" value="AKAP7_isoform_gamma"/>
</dbReference>
<evidence type="ECO:0000259" key="3">
    <source>
        <dbReference type="Pfam" id="PF09294"/>
    </source>
</evidence>
<dbReference type="Gene3D" id="3.90.1140.10">
    <property type="entry name" value="Cyclic phosphodiesterase"/>
    <property type="match status" value="1"/>
</dbReference>
<feature type="region of interest" description="Disordered" evidence="1">
    <location>
        <begin position="55"/>
        <end position="94"/>
    </location>
</feature>
<evidence type="ECO:0000313" key="5">
    <source>
        <dbReference type="EMBL" id="TSO15221.1"/>
    </source>
</evidence>
<dbReference type="Pfam" id="PF01108">
    <property type="entry name" value="Tissue_fac"/>
    <property type="match status" value="1"/>
</dbReference>
<feature type="compositionally biased region" description="Basic residues" evidence="1">
    <location>
        <begin position="19"/>
        <end position="36"/>
    </location>
</feature>
<name>A0A556U8U8_BAGYA</name>
<comment type="caution">
    <text evidence="5">The sequence shown here is derived from an EMBL/GenBank/DDBJ whole genome shotgun (WGS) entry which is preliminary data.</text>
</comment>
<evidence type="ECO:0000256" key="1">
    <source>
        <dbReference type="SAM" id="MobiDB-lite"/>
    </source>
</evidence>
<keyword evidence="6" id="KW-1185">Reference proteome</keyword>
<dbReference type="GO" id="GO:0034237">
    <property type="term" value="F:protein kinase A regulatory subunit binding"/>
    <property type="evidence" value="ECO:0007669"/>
    <property type="project" value="TreeGrafter"/>
</dbReference>
<dbReference type="InterPro" id="IPR013783">
    <property type="entry name" value="Ig-like_fold"/>
</dbReference>
<keyword evidence="5" id="KW-0675">Receptor</keyword>
<dbReference type="OrthoDB" id="277832at2759"/>
<gene>
    <name evidence="5" type="ORF">Baya_9867</name>
</gene>
<sequence>MERDGGLKPSPKHMEPITVKKKVKRNLRKPRGRKQKVKEGDCMVKLLSELPFSSTEFPTLGQRGRRRRGEGKKGEHVENEEDVEKEEKKKKRTDVPRPNYFVSIPITSQKIKHGVEELQAAVVQKDPRLSKALIPVGTLHITLLVAHLSTQEQIDTYGDGVYVDGIRQEAWRSVQRCDVITQTECDLTEQTNDTEEGYFARVRANGSNRSSEWAVTDRFRLFDTTLGPPQLNVTVVENTLQVKLSGPFRWRKDGKKQESMLNFFSHMSYHISIYNNSKYNSSSTSTVGFQSPAHLYISILTHPHHNFPNTTHHHQHLKILSPSHPQTS</sequence>
<dbReference type="PANTHER" id="PTHR15934">
    <property type="entry name" value="RNA 2',3'-CYCLIC PHOSPHODIESTERASE"/>
    <property type="match status" value="1"/>
</dbReference>
<dbReference type="SUPFAM" id="SSF49265">
    <property type="entry name" value="Fibronectin type III"/>
    <property type="match status" value="2"/>
</dbReference>
<organism evidence="5 6">
    <name type="scientific">Bagarius yarrelli</name>
    <name type="common">Goonch</name>
    <name type="synonym">Bagrus yarrelli</name>
    <dbReference type="NCBI Taxonomy" id="175774"/>
    <lineage>
        <taxon>Eukaryota</taxon>
        <taxon>Metazoa</taxon>
        <taxon>Chordata</taxon>
        <taxon>Craniata</taxon>
        <taxon>Vertebrata</taxon>
        <taxon>Euteleostomi</taxon>
        <taxon>Actinopterygii</taxon>
        <taxon>Neopterygii</taxon>
        <taxon>Teleostei</taxon>
        <taxon>Ostariophysi</taxon>
        <taxon>Siluriformes</taxon>
        <taxon>Sisoridae</taxon>
        <taxon>Sisorinae</taxon>
        <taxon>Bagarius</taxon>
    </lineage>
</organism>
<evidence type="ECO:0000313" key="6">
    <source>
        <dbReference type="Proteomes" id="UP000319801"/>
    </source>
</evidence>
<dbReference type="Pfam" id="PF10469">
    <property type="entry name" value="AKAP7_NLS"/>
    <property type="match status" value="1"/>
</dbReference>
<dbReference type="Pfam" id="PF09294">
    <property type="entry name" value="Interfer-bind"/>
    <property type="match status" value="1"/>
</dbReference>
<dbReference type="InterPro" id="IPR003961">
    <property type="entry name" value="FN3_dom"/>
</dbReference>
<reference evidence="5 6" key="1">
    <citation type="journal article" date="2019" name="Genome Biol. Evol.">
        <title>Whole-Genome Sequencing of the Giant Devil Catfish, Bagarius yarrelli.</title>
        <authorList>
            <person name="Jiang W."/>
            <person name="Lv Y."/>
            <person name="Cheng L."/>
            <person name="Yang K."/>
            <person name="Chao B."/>
            <person name="Wang X."/>
            <person name="Li Y."/>
            <person name="Pan X."/>
            <person name="You X."/>
            <person name="Zhang Y."/>
            <person name="Yang J."/>
            <person name="Li J."/>
            <person name="Zhang X."/>
            <person name="Liu S."/>
            <person name="Sun C."/>
            <person name="Yang J."/>
            <person name="Shi Q."/>
        </authorList>
    </citation>
    <scope>NUCLEOTIDE SEQUENCE [LARGE SCALE GENOMIC DNA]</scope>
    <source>
        <strain evidence="5">JWS20170419001</strain>
        <tissue evidence="5">Muscle</tissue>
    </source>
</reference>
<feature type="domain" description="Interferon/interleukin receptor" evidence="3">
    <location>
        <begin position="224"/>
        <end position="279"/>
    </location>
</feature>
<dbReference type="PANTHER" id="PTHR15934:SF6">
    <property type="entry name" value="A-KINASE ANCHOR PROTEIN 7 ISOFORM GAMMA"/>
    <property type="match status" value="1"/>
</dbReference>
<feature type="region of interest" description="Disordered" evidence="1">
    <location>
        <begin position="1"/>
        <end position="40"/>
    </location>
</feature>
<dbReference type="AlphaFoldDB" id="A0A556U8U8"/>
<evidence type="ECO:0000259" key="2">
    <source>
        <dbReference type="Pfam" id="PF01108"/>
    </source>
</evidence>
<dbReference type="InterPro" id="IPR019510">
    <property type="entry name" value="AKAP7-like_phosphoesterase"/>
</dbReference>
<accession>A0A556U8U8</accession>
<dbReference type="InterPro" id="IPR036116">
    <property type="entry name" value="FN3_sf"/>
</dbReference>
<evidence type="ECO:0000259" key="4">
    <source>
        <dbReference type="Pfam" id="PF10469"/>
    </source>
</evidence>
<protein>
    <submittedName>
        <fullName evidence="5">Interleukin-20 receptor subunit alpha</fullName>
    </submittedName>
</protein>
<proteinExistence type="predicted"/>
<dbReference type="Proteomes" id="UP000319801">
    <property type="component" value="Unassembled WGS sequence"/>
</dbReference>
<dbReference type="EMBL" id="VCAZ01000064">
    <property type="protein sequence ID" value="TSO15221.1"/>
    <property type="molecule type" value="Genomic_DNA"/>
</dbReference>